<dbReference type="InterPro" id="IPR057700">
    <property type="entry name" value="DUF7940"/>
</dbReference>
<evidence type="ECO:0000256" key="1">
    <source>
        <dbReference type="SAM" id="Phobius"/>
    </source>
</evidence>
<protein>
    <recommendedName>
        <fullName evidence="4">Sensor histidine kinase</fullName>
    </recommendedName>
</protein>
<keyword evidence="1" id="KW-0812">Transmembrane</keyword>
<feature type="transmembrane region" description="Helical" evidence="1">
    <location>
        <begin position="43"/>
        <end position="63"/>
    </location>
</feature>
<keyword evidence="3" id="KW-1185">Reference proteome</keyword>
<sequence>MKLLDDWPRLVRRAWSVRLAILSAGLSAVEFALPFVAPERPSGWFAGAAVVVSLAAAAARIVAQPRSLP</sequence>
<dbReference type="EMBL" id="BMYK01000002">
    <property type="protein sequence ID" value="GHC72527.1"/>
    <property type="molecule type" value="Genomic_DNA"/>
</dbReference>
<proteinExistence type="predicted"/>
<accession>A0ABQ3FXV9</accession>
<keyword evidence="1" id="KW-0472">Membrane</keyword>
<dbReference type="RefSeq" id="WP_189685713.1">
    <property type="nucleotide sequence ID" value="NZ_BMYK01000002.1"/>
</dbReference>
<feature type="transmembrane region" description="Helical" evidence="1">
    <location>
        <begin position="20"/>
        <end position="37"/>
    </location>
</feature>
<evidence type="ECO:0008006" key="4">
    <source>
        <dbReference type="Google" id="ProtNLM"/>
    </source>
</evidence>
<dbReference type="Pfam" id="PF25612">
    <property type="entry name" value="DUF7940"/>
    <property type="match status" value="1"/>
</dbReference>
<reference evidence="3" key="1">
    <citation type="journal article" date="2019" name="Int. J. Syst. Evol. Microbiol.">
        <title>The Global Catalogue of Microorganisms (GCM) 10K type strain sequencing project: providing services to taxonomists for standard genome sequencing and annotation.</title>
        <authorList>
            <consortium name="The Broad Institute Genomics Platform"/>
            <consortium name="The Broad Institute Genome Sequencing Center for Infectious Disease"/>
            <person name="Wu L."/>
            <person name="Ma J."/>
        </authorList>
    </citation>
    <scope>NUCLEOTIDE SEQUENCE [LARGE SCALE GENOMIC DNA]</scope>
    <source>
        <strain evidence="3">KCTC 23314</strain>
    </source>
</reference>
<gene>
    <name evidence="2" type="ORF">GCM10007320_08460</name>
</gene>
<dbReference type="Proteomes" id="UP000626210">
    <property type="component" value="Unassembled WGS sequence"/>
</dbReference>
<organism evidence="2 3">
    <name type="scientific">Pseudorhodoferax aquiterrae</name>
    <dbReference type="NCBI Taxonomy" id="747304"/>
    <lineage>
        <taxon>Bacteria</taxon>
        <taxon>Pseudomonadati</taxon>
        <taxon>Pseudomonadota</taxon>
        <taxon>Betaproteobacteria</taxon>
        <taxon>Burkholderiales</taxon>
        <taxon>Comamonadaceae</taxon>
    </lineage>
</organism>
<name>A0ABQ3FXV9_9BURK</name>
<keyword evidence="1" id="KW-1133">Transmembrane helix</keyword>
<comment type="caution">
    <text evidence="2">The sequence shown here is derived from an EMBL/GenBank/DDBJ whole genome shotgun (WGS) entry which is preliminary data.</text>
</comment>
<evidence type="ECO:0000313" key="3">
    <source>
        <dbReference type="Proteomes" id="UP000626210"/>
    </source>
</evidence>
<evidence type="ECO:0000313" key="2">
    <source>
        <dbReference type="EMBL" id="GHC72527.1"/>
    </source>
</evidence>